<feature type="transmembrane region" description="Helical" evidence="1">
    <location>
        <begin position="348"/>
        <end position="366"/>
    </location>
</feature>
<protein>
    <submittedName>
        <fullName evidence="2">Efflux RND transporter permease subunit</fullName>
    </submittedName>
</protein>
<proteinExistence type="predicted"/>
<dbReference type="InterPro" id="IPR001036">
    <property type="entry name" value="Acrflvin-R"/>
</dbReference>
<reference evidence="3" key="1">
    <citation type="journal article" date="2019" name="Int. J. Syst. Evol. Microbiol.">
        <title>The Global Catalogue of Microorganisms (GCM) 10K type strain sequencing project: providing services to taxonomists for standard genome sequencing and annotation.</title>
        <authorList>
            <consortium name="The Broad Institute Genomics Platform"/>
            <consortium name="The Broad Institute Genome Sequencing Center for Infectious Disease"/>
            <person name="Wu L."/>
            <person name="Ma J."/>
        </authorList>
    </citation>
    <scope>NUCLEOTIDE SEQUENCE [LARGE SCALE GENOMIC DNA]</scope>
    <source>
        <strain evidence="3">JCM 16601</strain>
    </source>
</reference>
<dbReference type="Gene3D" id="3.30.70.1430">
    <property type="entry name" value="Multidrug efflux transporter AcrB pore domain"/>
    <property type="match status" value="2"/>
</dbReference>
<organism evidence="2 3">
    <name type="scientific">Mucilaginibacter dorajii</name>
    <dbReference type="NCBI Taxonomy" id="692994"/>
    <lineage>
        <taxon>Bacteria</taxon>
        <taxon>Pseudomonadati</taxon>
        <taxon>Bacteroidota</taxon>
        <taxon>Sphingobacteriia</taxon>
        <taxon>Sphingobacteriales</taxon>
        <taxon>Sphingobacteriaceae</taxon>
        <taxon>Mucilaginibacter</taxon>
    </lineage>
</organism>
<feature type="transmembrane region" description="Helical" evidence="1">
    <location>
        <begin position="521"/>
        <end position="539"/>
    </location>
</feature>
<keyword evidence="1" id="KW-0472">Membrane</keyword>
<feature type="transmembrane region" description="Helical" evidence="1">
    <location>
        <begin position="551"/>
        <end position="570"/>
    </location>
</feature>
<dbReference type="PANTHER" id="PTHR32063">
    <property type="match status" value="1"/>
</dbReference>
<keyword evidence="1" id="KW-0812">Transmembrane</keyword>
<dbReference type="PANTHER" id="PTHR32063:SF33">
    <property type="entry name" value="RND SUPERFAMILY EFFLUX PUMP PERMEASE COMPONENT"/>
    <property type="match status" value="1"/>
</dbReference>
<dbReference type="EMBL" id="BAAAZC010000029">
    <property type="protein sequence ID" value="GAA3986036.1"/>
    <property type="molecule type" value="Genomic_DNA"/>
</dbReference>
<dbReference type="Proteomes" id="UP001500742">
    <property type="component" value="Unassembled WGS sequence"/>
</dbReference>
<dbReference type="Gene3D" id="3.30.70.1440">
    <property type="entry name" value="Multidrug efflux transporter AcrB pore domain"/>
    <property type="match status" value="1"/>
</dbReference>
<dbReference type="Pfam" id="PF00873">
    <property type="entry name" value="ACR_tran"/>
    <property type="match status" value="2"/>
</dbReference>
<feature type="transmembrane region" description="Helical" evidence="1">
    <location>
        <begin position="1048"/>
        <end position="1068"/>
    </location>
</feature>
<dbReference type="Gene3D" id="3.30.70.1320">
    <property type="entry name" value="Multidrug efflux transporter AcrB pore domain like"/>
    <property type="match status" value="1"/>
</dbReference>
<feature type="transmembrane region" description="Helical" evidence="1">
    <location>
        <begin position="998"/>
        <end position="1020"/>
    </location>
</feature>
<name>A0ABP7QPH5_9SPHI</name>
<dbReference type="Gene3D" id="3.30.2090.10">
    <property type="entry name" value="Multidrug efflux transporter AcrB TolC docking domain, DN and DC subdomains"/>
    <property type="match status" value="2"/>
</dbReference>
<sequence length="1147" mass="126875">MKDLNKEFGPSSWAIDNKTAVYVLIFLITVLGLISYNNLPKENFPDIAQSKVFVTTQFLGQSPQNVENLVTRQIEKQLKSLKGLKKVTSNSVQNVSIITAEFQADVKIRDAKQDVKEAVDKAKQDLPQSDPNLKESSITDINVADLPILYINISGDYDLKKLKEYADVLKDEIEGFKEISQVVEVGALTPEIQVNVDMDKMAAAQIGFNDIIQAVGNENILSSAGTVKTDGVRRSIDIKQDFKSADEVKAMVIRNPKGQAVYLHDIAEVKDSFLEQESYARLKTPENPKFKNVITLNVSKRSGENLIEASDKINELIKQKQKTVFPKGLNITVTGDQSDKTRTTLNDLINTIVIGFMLVTVILMFFMGTTNAIFVALSVPLSCFIAFLIMPAIGFTLNMIVLFSFLLALGIVVDDAIVVIENTHRIFANGKVPIKQAAKMAAGEVFLPVFSGTMTTLAPFVPLAFWNSLIGHFMFFLPITLIITLLASLVVAYIMNPVFAVDFMKPHIEGEHDNPKFDKKTIRATLVMGVLALLSYGMFMAGKWTMGMGNLLVLCIILYLLNHFVLLRVIDRFQNNVWPKFQKWYAKWLERAVHRPATVLGGTFVLFVLALVINHFLGKTPEFFPSGDPNFAYVYVTMPIGTDQATTNEITKQIEQRVAKVVEPDKDVVSSVISNVTKSVSDPTDEDQGDYENKSKITVAFVEFGKRNGKDTKEILKRIRASVQGVPGAKISVAQENSGPPVQKDISIEIAGDNLDTLVKTSNRLKSYLAKQNIAGIENLIADVQNDKPEIVFDIDRERANREGISSDQINKALGTAIFGAKAGDFRNTREDDYQIKVRALESQRGNIDELRNLKITYRDLATGGAIRQVPISAFTDVRYTNTYSNIKRKQQRRVLTLGSNVIKPYNANDVNAAILKAINNFKKPDNVIIRQGGGQEDQMEAVIFLGGALATSFGLILIILMIQFNSIGKTLIIISEIFFSIIGVLLGVSIFGMTMAIVMTGVGIIALAGVVVRNGILLVEFTDMLIEQGASVHDAVVEAGHTRMTPVLLTATAAILGLIPLAVGFNIDFVEMFSHFAPHIHFGGDNVAFWGPLAWTMIFGLGFATVITLILVPCMYLIRYNLKLKLFGKKEEEHHTKPVLEEAEIL</sequence>
<dbReference type="PRINTS" id="PR00702">
    <property type="entry name" value="ACRIFLAVINRP"/>
</dbReference>
<feature type="transmembrane region" description="Helical" evidence="1">
    <location>
        <begin position="473"/>
        <end position="500"/>
    </location>
</feature>
<feature type="transmembrane region" description="Helical" evidence="1">
    <location>
        <begin position="441"/>
        <end position="461"/>
    </location>
</feature>
<evidence type="ECO:0000313" key="2">
    <source>
        <dbReference type="EMBL" id="GAA3986036.1"/>
    </source>
</evidence>
<keyword evidence="1" id="KW-1133">Transmembrane helix</keyword>
<feature type="transmembrane region" description="Helical" evidence="1">
    <location>
        <begin position="942"/>
        <end position="965"/>
    </location>
</feature>
<feature type="transmembrane region" description="Helical" evidence="1">
    <location>
        <begin position="20"/>
        <end position="39"/>
    </location>
</feature>
<evidence type="ECO:0000313" key="3">
    <source>
        <dbReference type="Proteomes" id="UP001500742"/>
    </source>
</evidence>
<dbReference type="SUPFAM" id="SSF82714">
    <property type="entry name" value="Multidrug efflux transporter AcrB TolC docking domain, DN and DC subdomains"/>
    <property type="match status" value="2"/>
</dbReference>
<gene>
    <name evidence="2" type="ORF">GCM10022210_43010</name>
</gene>
<evidence type="ECO:0000256" key="1">
    <source>
        <dbReference type="SAM" id="Phobius"/>
    </source>
</evidence>
<comment type="caution">
    <text evidence="2">The sequence shown here is derived from an EMBL/GenBank/DDBJ whole genome shotgun (WGS) entry which is preliminary data.</text>
</comment>
<dbReference type="InterPro" id="IPR027463">
    <property type="entry name" value="AcrB_DN_DC_subdom"/>
</dbReference>
<dbReference type="SUPFAM" id="SSF82693">
    <property type="entry name" value="Multidrug efflux transporter AcrB pore domain, PN1, PN2, PC1 and PC2 subdomains"/>
    <property type="match status" value="3"/>
</dbReference>
<accession>A0ABP7QPH5</accession>
<feature type="transmembrane region" description="Helical" evidence="1">
    <location>
        <begin position="1088"/>
        <end position="1119"/>
    </location>
</feature>
<dbReference type="Gene3D" id="1.20.1640.10">
    <property type="entry name" value="Multidrug efflux transporter AcrB transmembrane domain"/>
    <property type="match status" value="2"/>
</dbReference>
<feature type="transmembrane region" description="Helical" evidence="1">
    <location>
        <begin position="972"/>
        <end position="992"/>
    </location>
</feature>
<dbReference type="SUPFAM" id="SSF82866">
    <property type="entry name" value="Multidrug efflux transporter AcrB transmembrane domain"/>
    <property type="match status" value="2"/>
</dbReference>
<dbReference type="RefSeq" id="WP_259089338.1">
    <property type="nucleotide sequence ID" value="NZ_BAAAZC010000029.1"/>
</dbReference>
<feature type="transmembrane region" description="Helical" evidence="1">
    <location>
        <begin position="597"/>
        <end position="617"/>
    </location>
</feature>
<keyword evidence="3" id="KW-1185">Reference proteome</keyword>